<sequence>MDIFIAIIEIIIILGLLISLHEAGHLSMAKAFHVYCFEYSIGFGPALLHKKRKNGETYFSLRAIPLGGYVSMYGETGETPDGYEAPDPSRSLNAIAKWKKAIVLIAGVFLNFVLGLVLIFISNIAFPQYYASYAYQPEGSSQTIFYSEATYSEQVLSYIEEEAEEGFEPSSYFVNFLTIPDSGLYVLLSDDVTISGTDESFVALYSPSTLLKPHELSDSILFYRASTEGLTDEMLSQGIEALPDPDLLASGDSYLVSSAATGTTASFTLPFIGFVEDDEENVSSSYIEIPFTLTVEGEGNDRHWADSGVEFEEIRQWLHWNGAWQQWAKDVPNACGAIVKGIGSLFTAEGFSNLSGIVGMTAALPNIQASGGWARIFYFAGLLSINLSFFNLLPFPGLDGWALVVTAIEGITRKRVPAKAQSIMSIIGMVLLFGLMIAVTVKDIIQLF</sequence>
<dbReference type="GO" id="GO:0016020">
    <property type="term" value="C:membrane"/>
    <property type="evidence" value="ECO:0007669"/>
    <property type="project" value="UniProtKB-SubCell"/>
</dbReference>
<dbReference type="AlphaFoldDB" id="A0A9D9GWQ0"/>
<keyword evidence="6" id="KW-0378">Hydrolase</keyword>
<evidence type="ECO:0000256" key="2">
    <source>
        <dbReference type="ARBA" id="ARBA00004141"/>
    </source>
</evidence>
<reference evidence="13" key="2">
    <citation type="journal article" date="2021" name="PeerJ">
        <title>Extensive microbial diversity within the chicken gut microbiome revealed by metagenomics and culture.</title>
        <authorList>
            <person name="Gilroy R."/>
            <person name="Ravi A."/>
            <person name="Getino M."/>
            <person name="Pursley I."/>
            <person name="Horton D.L."/>
            <person name="Alikhan N.F."/>
            <person name="Baker D."/>
            <person name="Gharbi K."/>
            <person name="Hall N."/>
            <person name="Watson M."/>
            <person name="Adriaenssens E.M."/>
            <person name="Foster-Nyarko E."/>
            <person name="Jarju S."/>
            <person name="Secka A."/>
            <person name="Antonio M."/>
            <person name="Oren A."/>
            <person name="Chaudhuri R.R."/>
            <person name="La Ragione R."/>
            <person name="Hildebrand F."/>
            <person name="Pallen M.J."/>
        </authorList>
    </citation>
    <scope>NUCLEOTIDE SEQUENCE</scope>
    <source>
        <strain evidence="13">17113</strain>
    </source>
</reference>
<evidence type="ECO:0000256" key="1">
    <source>
        <dbReference type="ARBA" id="ARBA00001947"/>
    </source>
</evidence>
<dbReference type="CDD" id="cd06163">
    <property type="entry name" value="S2P-M50_PDZ_RseP-like"/>
    <property type="match status" value="1"/>
</dbReference>
<accession>A0A9D9GWQ0</accession>
<dbReference type="GO" id="GO:0006508">
    <property type="term" value="P:proteolysis"/>
    <property type="evidence" value="ECO:0007669"/>
    <property type="project" value="UniProtKB-KW"/>
</dbReference>
<feature type="transmembrane region" description="Helical" evidence="11">
    <location>
        <begin position="6"/>
        <end position="23"/>
    </location>
</feature>
<feature type="transmembrane region" description="Helical" evidence="11">
    <location>
        <begin position="423"/>
        <end position="441"/>
    </location>
</feature>
<comment type="cofactor">
    <cofactor evidence="1">
        <name>Zn(2+)</name>
        <dbReference type="ChEBI" id="CHEBI:29105"/>
    </cofactor>
</comment>
<dbReference type="InterPro" id="IPR004387">
    <property type="entry name" value="Pept_M50_Zn"/>
</dbReference>
<evidence type="ECO:0000256" key="11">
    <source>
        <dbReference type="SAM" id="Phobius"/>
    </source>
</evidence>
<dbReference type="GO" id="GO:0004222">
    <property type="term" value="F:metalloendopeptidase activity"/>
    <property type="evidence" value="ECO:0007669"/>
    <property type="project" value="InterPro"/>
</dbReference>
<evidence type="ECO:0000256" key="10">
    <source>
        <dbReference type="ARBA" id="ARBA00023136"/>
    </source>
</evidence>
<keyword evidence="9" id="KW-0482">Metalloprotease</keyword>
<dbReference type="Proteomes" id="UP000823634">
    <property type="component" value="Unassembled WGS sequence"/>
</dbReference>
<gene>
    <name evidence="13" type="ORF">IAC61_05635</name>
</gene>
<dbReference type="InterPro" id="IPR008915">
    <property type="entry name" value="Peptidase_M50"/>
</dbReference>
<evidence type="ECO:0000256" key="5">
    <source>
        <dbReference type="ARBA" id="ARBA00022692"/>
    </source>
</evidence>
<feature type="domain" description="Peptidase M50" evidence="12">
    <location>
        <begin position="10"/>
        <end position="434"/>
    </location>
</feature>
<keyword evidence="4 13" id="KW-0645">Protease</keyword>
<evidence type="ECO:0000313" key="13">
    <source>
        <dbReference type="EMBL" id="MBO8426773.1"/>
    </source>
</evidence>
<dbReference type="PANTHER" id="PTHR42837:SF2">
    <property type="entry name" value="MEMBRANE METALLOPROTEASE ARASP2, CHLOROPLASTIC-RELATED"/>
    <property type="match status" value="1"/>
</dbReference>
<keyword evidence="8 11" id="KW-1133">Transmembrane helix</keyword>
<comment type="similarity">
    <text evidence="3">Belongs to the peptidase M50B family.</text>
</comment>
<keyword evidence="5 11" id="KW-0812">Transmembrane</keyword>
<keyword evidence="7" id="KW-0862">Zinc</keyword>
<dbReference type="PANTHER" id="PTHR42837">
    <property type="entry name" value="REGULATOR OF SIGMA-E PROTEASE RSEP"/>
    <property type="match status" value="1"/>
</dbReference>
<evidence type="ECO:0000256" key="4">
    <source>
        <dbReference type="ARBA" id="ARBA00022670"/>
    </source>
</evidence>
<comment type="caution">
    <text evidence="13">The sequence shown here is derived from an EMBL/GenBank/DDBJ whole genome shotgun (WGS) entry which is preliminary data.</text>
</comment>
<reference evidence="13" key="1">
    <citation type="submission" date="2020-10" db="EMBL/GenBank/DDBJ databases">
        <authorList>
            <person name="Gilroy R."/>
        </authorList>
    </citation>
    <scope>NUCLEOTIDE SEQUENCE</scope>
    <source>
        <strain evidence="13">17113</strain>
    </source>
</reference>
<evidence type="ECO:0000256" key="3">
    <source>
        <dbReference type="ARBA" id="ARBA00007931"/>
    </source>
</evidence>
<evidence type="ECO:0000313" key="14">
    <source>
        <dbReference type="Proteomes" id="UP000823634"/>
    </source>
</evidence>
<feature type="transmembrane region" description="Helical" evidence="11">
    <location>
        <begin position="101"/>
        <end position="126"/>
    </location>
</feature>
<proteinExistence type="inferred from homology"/>
<evidence type="ECO:0000259" key="12">
    <source>
        <dbReference type="Pfam" id="PF02163"/>
    </source>
</evidence>
<name>A0A9D9GWQ0_9FIRM</name>
<keyword evidence="10 11" id="KW-0472">Membrane</keyword>
<protein>
    <submittedName>
        <fullName evidence="13">Site-2 protease family protein</fullName>
    </submittedName>
</protein>
<comment type="subcellular location">
    <subcellularLocation>
        <location evidence="2">Membrane</location>
        <topology evidence="2">Multi-pass membrane protein</topology>
    </subcellularLocation>
</comment>
<evidence type="ECO:0000256" key="7">
    <source>
        <dbReference type="ARBA" id="ARBA00022833"/>
    </source>
</evidence>
<evidence type="ECO:0000256" key="9">
    <source>
        <dbReference type="ARBA" id="ARBA00023049"/>
    </source>
</evidence>
<dbReference type="Pfam" id="PF02163">
    <property type="entry name" value="Peptidase_M50"/>
    <property type="match status" value="1"/>
</dbReference>
<organism evidence="13 14">
    <name type="scientific">Candidatus Alloenteromonas pullistercoris</name>
    <dbReference type="NCBI Taxonomy" id="2840785"/>
    <lineage>
        <taxon>Bacteria</taxon>
        <taxon>Bacillati</taxon>
        <taxon>Bacillota</taxon>
        <taxon>Bacillota incertae sedis</taxon>
        <taxon>Candidatus Alloenteromonas</taxon>
    </lineage>
</organism>
<dbReference type="EMBL" id="JADINA010000035">
    <property type="protein sequence ID" value="MBO8426773.1"/>
    <property type="molecule type" value="Genomic_DNA"/>
</dbReference>
<feature type="transmembrane region" description="Helical" evidence="11">
    <location>
        <begin position="373"/>
        <end position="393"/>
    </location>
</feature>
<evidence type="ECO:0000256" key="8">
    <source>
        <dbReference type="ARBA" id="ARBA00022989"/>
    </source>
</evidence>
<evidence type="ECO:0000256" key="6">
    <source>
        <dbReference type="ARBA" id="ARBA00022801"/>
    </source>
</evidence>